<comment type="caution">
    <text evidence="1">The sequence shown here is derived from an EMBL/GenBank/DDBJ whole genome shotgun (WGS) entry which is preliminary data.</text>
</comment>
<accession>A0A1I3ZDE6</accession>
<proteinExistence type="predicted"/>
<dbReference type="Proteomes" id="UP000199598">
    <property type="component" value="Unassembled WGS sequence"/>
</dbReference>
<dbReference type="EMBL" id="FOSK01000005">
    <property type="protein sequence ID" value="SFK42208.1"/>
    <property type="molecule type" value="Genomic_DNA"/>
</dbReference>
<keyword evidence="2" id="KW-1185">Reference proteome</keyword>
<protein>
    <submittedName>
        <fullName evidence="1">Uncharacterized protein</fullName>
    </submittedName>
</protein>
<sequence>MSLPVDTTTLCINAISAAKYSASRNSCLNIHAVLNYTVILMFKLLAE</sequence>
<evidence type="ECO:0000313" key="2">
    <source>
        <dbReference type="Proteomes" id="UP000199598"/>
    </source>
</evidence>
<name>A0A1I3ZDE6_9HYPH</name>
<evidence type="ECO:0000313" key="1">
    <source>
        <dbReference type="EMBL" id="SFK42208.1"/>
    </source>
</evidence>
<organism evidence="1 2">
    <name type="scientific">Pseudovibrio ascidiaceicola</name>
    <dbReference type="NCBI Taxonomy" id="285279"/>
    <lineage>
        <taxon>Bacteria</taxon>
        <taxon>Pseudomonadati</taxon>
        <taxon>Pseudomonadota</taxon>
        <taxon>Alphaproteobacteria</taxon>
        <taxon>Hyphomicrobiales</taxon>
        <taxon>Stappiaceae</taxon>
        <taxon>Pseudovibrio</taxon>
    </lineage>
</organism>
<reference evidence="1 2" key="1">
    <citation type="submission" date="2016-10" db="EMBL/GenBank/DDBJ databases">
        <authorList>
            <person name="Varghese N."/>
            <person name="Submissions S."/>
        </authorList>
    </citation>
    <scope>NUCLEOTIDE SEQUENCE [LARGE SCALE GENOMIC DNA]</scope>
    <source>
        <strain evidence="1 2">DSM 16392</strain>
    </source>
</reference>
<gene>
    <name evidence="1" type="ORF">SAMN04488518_10541</name>
</gene>